<evidence type="ECO:0000259" key="2">
    <source>
        <dbReference type="PROSITE" id="PS51186"/>
    </source>
</evidence>
<keyword evidence="3" id="KW-0808">Transferase</keyword>
<reference evidence="3 4" key="1">
    <citation type="submission" date="2019-06" db="EMBL/GenBank/DDBJ databases">
        <title>Whole genome shotgun sequence of Streptomyces cacaoi subsp. cacaoi NBRC 12748.</title>
        <authorList>
            <person name="Hosoyama A."/>
            <person name="Uohara A."/>
            <person name="Ohji S."/>
            <person name="Ichikawa N."/>
        </authorList>
    </citation>
    <scope>NUCLEOTIDE SEQUENCE [LARGE SCALE GENOMIC DNA]</scope>
    <source>
        <strain evidence="3 4">NBRC 12748</strain>
    </source>
</reference>
<feature type="compositionally biased region" description="Pro residues" evidence="1">
    <location>
        <begin position="189"/>
        <end position="207"/>
    </location>
</feature>
<proteinExistence type="predicted"/>
<dbReference type="EMBL" id="BJMM01000061">
    <property type="protein sequence ID" value="GEB53737.1"/>
    <property type="molecule type" value="Genomic_DNA"/>
</dbReference>
<dbReference type="Gene3D" id="3.40.630.30">
    <property type="match status" value="1"/>
</dbReference>
<dbReference type="RefSeq" id="WP_086817589.1">
    <property type="nucleotide sequence ID" value="NZ_BJMM01000061.1"/>
</dbReference>
<dbReference type="AlphaFoldDB" id="A0A4Y3RAM4"/>
<dbReference type="GO" id="GO:1990189">
    <property type="term" value="F:protein N-terminal-serine acetyltransferase activity"/>
    <property type="evidence" value="ECO:0007669"/>
    <property type="project" value="TreeGrafter"/>
</dbReference>
<accession>A0A4Y3RAM4</accession>
<feature type="domain" description="N-acetyltransferase" evidence="2">
    <location>
        <begin position="11"/>
        <end position="178"/>
    </location>
</feature>
<dbReference type="SUPFAM" id="SSF55729">
    <property type="entry name" value="Acyl-CoA N-acyltransferases (Nat)"/>
    <property type="match status" value="1"/>
</dbReference>
<evidence type="ECO:0000256" key="1">
    <source>
        <dbReference type="SAM" id="MobiDB-lite"/>
    </source>
</evidence>
<dbReference type="InterPro" id="IPR000182">
    <property type="entry name" value="GNAT_dom"/>
</dbReference>
<sequence>MEPVTLETPRLTLRAFRESDIEAVALACDDPDIQRFVPVPEPYTLRDAEEFVTVTSPAGWRDDTMYNFGVFTHGGDLVGAMGLGRLALNSPERHAELGFWTARDRRRRGCTAEAGRAVADWAFSALGVERLEWVAQVENAGSRAVARSIGFVEEGIQRARIVHRGTRRDALVAALLPSDLDHPSGTPYLPSPRLPSNPEPPRPSTTK</sequence>
<dbReference type="InterPro" id="IPR016181">
    <property type="entry name" value="Acyl_CoA_acyltransferase"/>
</dbReference>
<gene>
    <name evidence="3" type="ORF">SCA03_62880</name>
</gene>
<organism evidence="3 4">
    <name type="scientific">Streptomyces cacaoi</name>
    <dbReference type="NCBI Taxonomy" id="1898"/>
    <lineage>
        <taxon>Bacteria</taxon>
        <taxon>Bacillati</taxon>
        <taxon>Actinomycetota</taxon>
        <taxon>Actinomycetes</taxon>
        <taxon>Kitasatosporales</taxon>
        <taxon>Streptomycetaceae</taxon>
        <taxon>Streptomyces</taxon>
    </lineage>
</organism>
<dbReference type="Pfam" id="PF13302">
    <property type="entry name" value="Acetyltransf_3"/>
    <property type="match status" value="1"/>
</dbReference>
<dbReference type="PANTHER" id="PTHR43441">
    <property type="entry name" value="RIBOSOMAL-PROTEIN-SERINE ACETYLTRANSFERASE"/>
    <property type="match status" value="1"/>
</dbReference>
<feature type="region of interest" description="Disordered" evidence="1">
    <location>
        <begin position="181"/>
        <end position="207"/>
    </location>
</feature>
<protein>
    <submittedName>
        <fullName evidence="3">Acetyltransferase</fullName>
    </submittedName>
</protein>
<dbReference type="GO" id="GO:0005737">
    <property type="term" value="C:cytoplasm"/>
    <property type="evidence" value="ECO:0007669"/>
    <property type="project" value="TreeGrafter"/>
</dbReference>
<keyword evidence="4" id="KW-1185">Reference proteome</keyword>
<evidence type="ECO:0000313" key="3">
    <source>
        <dbReference type="EMBL" id="GEB53737.1"/>
    </source>
</evidence>
<name>A0A4Y3RAM4_STRCI</name>
<dbReference type="GO" id="GO:0008999">
    <property type="term" value="F:protein-N-terminal-alanine acetyltransferase activity"/>
    <property type="evidence" value="ECO:0007669"/>
    <property type="project" value="TreeGrafter"/>
</dbReference>
<dbReference type="PROSITE" id="PS51186">
    <property type="entry name" value="GNAT"/>
    <property type="match status" value="1"/>
</dbReference>
<dbReference type="OrthoDB" id="9795188at2"/>
<evidence type="ECO:0000313" key="4">
    <source>
        <dbReference type="Proteomes" id="UP000319210"/>
    </source>
</evidence>
<comment type="caution">
    <text evidence="3">The sequence shown here is derived from an EMBL/GenBank/DDBJ whole genome shotgun (WGS) entry which is preliminary data.</text>
</comment>
<dbReference type="PANTHER" id="PTHR43441:SF10">
    <property type="entry name" value="ACETYLTRANSFERASE"/>
    <property type="match status" value="1"/>
</dbReference>
<dbReference type="InterPro" id="IPR051908">
    <property type="entry name" value="Ribosomal_N-acetyltransferase"/>
</dbReference>
<dbReference type="Proteomes" id="UP000319210">
    <property type="component" value="Unassembled WGS sequence"/>
</dbReference>